<evidence type="ECO:0000256" key="6">
    <source>
        <dbReference type="SAM" id="SignalP"/>
    </source>
</evidence>
<dbReference type="InterPro" id="IPR001286">
    <property type="entry name" value="Glyco_hydro_59"/>
</dbReference>
<keyword evidence="4" id="KW-0442">Lipid degradation</keyword>
<dbReference type="GO" id="GO:0004336">
    <property type="term" value="F:galactosylceramidase activity"/>
    <property type="evidence" value="ECO:0007669"/>
    <property type="project" value="UniProtKB-EC"/>
</dbReference>
<feature type="signal peptide" evidence="6">
    <location>
        <begin position="1"/>
        <end position="31"/>
    </location>
</feature>
<dbReference type="InterPro" id="IPR013785">
    <property type="entry name" value="Aldolase_TIM"/>
</dbReference>
<reference evidence="8 9" key="1">
    <citation type="submission" date="2019-06" db="EMBL/GenBank/DDBJ databases">
        <title>Sequencing the genomes of 1000 actinobacteria strains.</title>
        <authorList>
            <person name="Klenk H.-P."/>
        </authorList>
    </citation>
    <scope>NUCLEOTIDE SEQUENCE [LARGE SCALE GENOMIC DNA]</scope>
    <source>
        <strain evidence="8 9">DSM 44826</strain>
    </source>
</reference>
<organism evidence="8 9">
    <name type="scientific">Kitasatospora viridis</name>
    <dbReference type="NCBI Taxonomy" id="281105"/>
    <lineage>
        <taxon>Bacteria</taxon>
        <taxon>Bacillati</taxon>
        <taxon>Actinomycetota</taxon>
        <taxon>Actinomycetes</taxon>
        <taxon>Kitasatosporales</taxon>
        <taxon>Streptomycetaceae</taxon>
        <taxon>Kitasatospora</taxon>
    </lineage>
</organism>
<dbReference type="AlphaFoldDB" id="A0A561TSM6"/>
<keyword evidence="8" id="KW-0378">Hydrolase</keyword>
<dbReference type="SMART" id="SM00458">
    <property type="entry name" value="RICIN"/>
    <property type="match status" value="1"/>
</dbReference>
<keyword evidence="6" id="KW-0732">Signal</keyword>
<dbReference type="PROSITE" id="PS50231">
    <property type="entry name" value="RICIN_B_LECTIN"/>
    <property type="match status" value="1"/>
</dbReference>
<dbReference type="GO" id="GO:0005764">
    <property type="term" value="C:lysosome"/>
    <property type="evidence" value="ECO:0007669"/>
    <property type="project" value="TreeGrafter"/>
</dbReference>
<comment type="similarity">
    <text evidence="1">Belongs to the glycosyl hydrolase 59 family.</text>
</comment>
<keyword evidence="3" id="KW-0746">Sphingolipid metabolism</keyword>
<protein>
    <recommendedName>
        <fullName evidence="2">galactosylceramidase</fullName>
        <ecNumber evidence="2">3.2.1.46</ecNumber>
    </recommendedName>
    <alternativeName>
        <fullName evidence="5">Galactosylceramidase</fullName>
    </alternativeName>
</protein>
<dbReference type="PANTHER" id="PTHR15172:SF1">
    <property type="entry name" value="GALACTOCEREBROSIDASE"/>
    <property type="match status" value="1"/>
</dbReference>
<dbReference type="GO" id="GO:0006683">
    <property type="term" value="P:galactosylceramide catabolic process"/>
    <property type="evidence" value="ECO:0007669"/>
    <property type="project" value="InterPro"/>
</dbReference>
<comment type="caution">
    <text evidence="8">The sequence shown here is derived from an EMBL/GenBank/DDBJ whole genome shotgun (WGS) entry which is preliminary data.</text>
</comment>
<dbReference type="Pfam" id="PF00652">
    <property type="entry name" value="Ricin_B_lectin"/>
    <property type="match status" value="1"/>
</dbReference>
<dbReference type="SUPFAM" id="SSF51445">
    <property type="entry name" value="(Trans)glycosidases"/>
    <property type="match status" value="1"/>
</dbReference>
<dbReference type="Gene3D" id="3.20.20.80">
    <property type="entry name" value="Glycosidases"/>
    <property type="match status" value="1"/>
</dbReference>
<dbReference type="OrthoDB" id="9806701at2"/>
<accession>A0A561TSM6</accession>
<sequence length="822" mass="85875">MGRLPRPLRRMIAGAVGLGLSLAAGVLPAAAAPAAAGTASTATATQSVTIDGTSAGRTFDGMGAISGGGATSRLLVDYPEPERSQILDYLFKPGYGANLQMLKVEIGADANSSDGPEPSHMRSRTDLDCNRGYEWWLMEQAKQRNPAITFYGLEWAGPGWFNGGMWSQDNITYLNNWLGCAQGHGLTIGYLGGWNEVGYDKGWFENLRTSLDANGYSGTKLVAADTDDASGTVANDLATDQAFNKAVAVWGSHGVCWHSTPAYTGCPVPSAALGLGKPLWQSEDDNDSAGADPSALARNLNREYLDGKVTADIKWALTSSWPAHLPYYGSGMMTADQPWSGAYSVDRDIWAMAHTTQFAQPGWQYLDTAGGYLPGAGANGDPHSGSYVTLKSGQDYSTVIETTDATTPTTLDFNVTGGLSTGTVHVWATDMASADPSQWFLHTQDITPQGGAYSLTVQPGYLYTVTTTTGQGKGTAVPPARAALALPYTADLGQAAIGSAVPYFHDWAGAFETAPCPAGAGAVNCARQVLTTAPIPWHTDMGYTPLTLVGDPDWTDYQVGVDAQLEQTGSAEVLGRLDHIDHDHSAYHLQITTGGSWTLFTENTSGADTTLATGSYSGSGPGTWHHLQLAMRGPSITASVDHVQVASVTDYSHSGGQSGLGVGGFQNADFANLTVTAPAGPAVSSLVNANSGMCLDVTGASTADGAQVIQWTCGGGKANQQWQLVPVATGTYELMSADSGKCLDVTGASTADGAQVIQWTCGEGKANQQWQLVPVPGGSTDQVVSVNSGKCLDVTGYSQTAGTQVIQWTCGSGKTNQEWTVS</sequence>
<dbReference type="CDD" id="cd00161">
    <property type="entry name" value="beta-trefoil_Ricin-like"/>
    <property type="match status" value="1"/>
</dbReference>
<dbReference type="PANTHER" id="PTHR15172">
    <property type="entry name" value="GALACTOCEREBROSIDASE"/>
    <property type="match status" value="1"/>
</dbReference>
<evidence type="ECO:0000313" key="9">
    <source>
        <dbReference type="Proteomes" id="UP000317940"/>
    </source>
</evidence>
<dbReference type="EC" id="3.2.1.46" evidence="2"/>
<dbReference type="RefSeq" id="WP_145909348.1">
    <property type="nucleotide sequence ID" value="NZ_VIWT01000003.1"/>
</dbReference>
<dbReference type="EMBL" id="VIWT01000003">
    <property type="protein sequence ID" value="TWF90114.1"/>
    <property type="molecule type" value="Genomic_DNA"/>
</dbReference>
<evidence type="ECO:0000256" key="2">
    <source>
        <dbReference type="ARBA" id="ARBA00012657"/>
    </source>
</evidence>
<dbReference type="Pfam" id="PF21708">
    <property type="entry name" value="Glyco_hydro_59_C"/>
    <property type="match status" value="1"/>
</dbReference>
<dbReference type="SUPFAM" id="SSF50370">
    <property type="entry name" value="Ricin B-like lectins"/>
    <property type="match status" value="1"/>
</dbReference>
<evidence type="ECO:0000256" key="1">
    <source>
        <dbReference type="ARBA" id="ARBA00005637"/>
    </source>
</evidence>
<keyword evidence="9" id="KW-1185">Reference proteome</keyword>
<dbReference type="InterPro" id="IPR049161">
    <property type="entry name" value="GH59_cat"/>
</dbReference>
<evidence type="ECO:0000256" key="5">
    <source>
        <dbReference type="ARBA" id="ARBA00033098"/>
    </source>
</evidence>
<keyword evidence="3" id="KW-0443">Lipid metabolism</keyword>
<name>A0A561TSM6_9ACTN</name>
<dbReference type="InterPro" id="IPR049162">
    <property type="entry name" value="GH59_C"/>
</dbReference>
<proteinExistence type="inferred from homology"/>
<dbReference type="Proteomes" id="UP000317940">
    <property type="component" value="Unassembled WGS sequence"/>
</dbReference>
<evidence type="ECO:0000259" key="7">
    <source>
        <dbReference type="SMART" id="SM00458"/>
    </source>
</evidence>
<gene>
    <name evidence="8" type="ORF">FHX73_13158</name>
</gene>
<dbReference type="GO" id="GO:0016020">
    <property type="term" value="C:membrane"/>
    <property type="evidence" value="ECO:0007669"/>
    <property type="project" value="GOC"/>
</dbReference>
<dbReference type="Pfam" id="PF02057">
    <property type="entry name" value="Glyco_hydro_59"/>
    <property type="match status" value="1"/>
</dbReference>
<feature type="chain" id="PRO_5021908819" description="galactosylceramidase" evidence="6">
    <location>
        <begin position="32"/>
        <end position="822"/>
    </location>
</feature>
<dbReference type="Gene3D" id="3.20.20.70">
    <property type="entry name" value="Aldolase class I"/>
    <property type="match status" value="1"/>
</dbReference>
<dbReference type="InterPro" id="IPR017853">
    <property type="entry name" value="GH"/>
</dbReference>
<evidence type="ECO:0000313" key="8">
    <source>
        <dbReference type="EMBL" id="TWF90114.1"/>
    </source>
</evidence>
<dbReference type="InterPro" id="IPR000772">
    <property type="entry name" value="Ricin_B_lectin"/>
</dbReference>
<feature type="domain" description="Ricin B lectin" evidence="7">
    <location>
        <begin position="680"/>
        <end position="822"/>
    </location>
</feature>
<dbReference type="PRINTS" id="PR00850">
    <property type="entry name" value="GLHYDRLASE59"/>
</dbReference>
<dbReference type="Gene3D" id="2.80.10.50">
    <property type="match status" value="1"/>
</dbReference>
<evidence type="ECO:0000256" key="4">
    <source>
        <dbReference type="ARBA" id="ARBA00022963"/>
    </source>
</evidence>
<dbReference type="InterPro" id="IPR035992">
    <property type="entry name" value="Ricin_B-like_lectins"/>
</dbReference>
<evidence type="ECO:0000256" key="3">
    <source>
        <dbReference type="ARBA" id="ARBA00022919"/>
    </source>
</evidence>
<dbReference type="Gene3D" id="2.60.120.560">
    <property type="entry name" value="Exo-inulinase, domain 1"/>
    <property type="match status" value="1"/>
</dbReference>